<keyword evidence="2" id="KW-1185">Reference proteome</keyword>
<dbReference type="Pfam" id="PF14433">
    <property type="entry name" value="SUKH-3"/>
    <property type="match status" value="1"/>
</dbReference>
<comment type="caution">
    <text evidence="1">The sequence shown here is derived from an EMBL/GenBank/DDBJ whole genome shotgun (WGS) entry which is preliminary data.</text>
</comment>
<organism evidence="1 2">
    <name type="scientific">Actinokineospora globicatena</name>
    <dbReference type="NCBI Taxonomy" id="103729"/>
    <lineage>
        <taxon>Bacteria</taxon>
        <taxon>Bacillati</taxon>
        <taxon>Actinomycetota</taxon>
        <taxon>Actinomycetes</taxon>
        <taxon>Pseudonocardiales</taxon>
        <taxon>Pseudonocardiaceae</taxon>
        <taxon>Actinokineospora</taxon>
    </lineage>
</organism>
<dbReference type="Proteomes" id="UP001165042">
    <property type="component" value="Unassembled WGS sequence"/>
</dbReference>
<sequence length="157" mass="17257">MRESYVWAPQTFEVLRAVGWTSDRAVDTARWEAEIGAGGFTIGDPTFEPTRRFLAEFGDLEVDDHGPGIPKGCIWFTIAPLAIWRRAASAVRTAERLGVNQVYPIGHVQGHAILVMSDEGEVYVDWGPGHANLGSEREAIARLIQGDPVSVFNPRPS</sequence>
<name>A0A9W6QQA2_9PSEU</name>
<gene>
    <name evidence="1" type="ORF">Aglo03_36460</name>
</gene>
<evidence type="ECO:0000313" key="1">
    <source>
        <dbReference type="EMBL" id="GLW92830.1"/>
    </source>
</evidence>
<proteinExistence type="predicted"/>
<protein>
    <recommendedName>
        <fullName evidence="3">SUKH-3 immunity protein</fullName>
    </recommendedName>
</protein>
<accession>A0A9W6QQA2</accession>
<reference evidence="1" key="1">
    <citation type="submission" date="2023-02" db="EMBL/GenBank/DDBJ databases">
        <title>Actinokineospora globicatena NBRC 15670.</title>
        <authorList>
            <person name="Ichikawa N."/>
            <person name="Sato H."/>
            <person name="Tonouchi N."/>
        </authorList>
    </citation>
    <scope>NUCLEOTIDE SEQUENCE</scope>
    <source>
        <strain evidence="1">NBRC 15670</strain>
    </source>
</reference>
<evidence type="ECO:0000313" key="2">
    <source>
        <dbReference type="Proteomes" id="UP001165042"/>
    </source>
</evidence>
<dbReference type="EMBL" id="BSSD01000005">
    <property type="protein sequence ID" value="GLW92830.1"/>
    <property type="molecule type" value="Genomic_DNA"/>
</dbReference>
<evidence type="ECO:0008006" key="3">
    <source>
        <dbReference type="Google" id="ProtNLM"/>
    </source>
</evidence>
<dbReference type="InterPro" id="IPR025850">
    <property type="entry name" value="SUKH-3"/>
</dbReference>
<dbReference type="AlphaFoldDB" id="A0A9W6QQA2"/>